<organism evidence="2 3">
    <name type="scientific">Plasmodiophora brassicae</name>
    <name type="common">Clubroot disease agent</name>
    <dbReference type="NCBI Taxonomy" id="37360"/>
    <lineage>
        <taxon>Eukaryota</taxon>
        <taxon>Sar</taxon>
        <taxon>Rhizaria</taxon>
        <taxon>Endomyxa</taxon>
        <taxon>Phytomyxea</taxon>
        <taxon>Plasmodiophorida</taxon>
        <taxon>Plasmodiophoridae</taxon>
        <taxon>Plasmodiophora</taxon>
    </lineage>
</organism>
<comment type="similarity">
    <text evidence="1">Belongs to the phosphatidylethanolamine-binding protein family.</text>
</comment>
<dbReference type="EMBL" id="OVEO01000014">
    <property type="protein sequence ID" value="SPR00426.1"/>
    <property type="molecule type" value="Genomic_DNA"/>
</dbReference>
<gene>
    <name evidence="2" type="ORF">PLBR_LOCUS7641</name>
</gene>
<protein>
    <recommendedName>
        <fullName evidence="4">Phosphatidylethanolamine-binding protein</fullName>
    </recommendedName>
</protein>
<dbReference type="PANTHER" id="PTHR11362">
    <property type="entry name" value="PHOSPHATIDYLETHANOLAMINE-BINDING PROTEIN"/>
    <property type="match status" value="1"/>
</dbReference>
<proteinExistence type="inferred from homology"/>
<name>A0A3P3YJQ0_PLABS</name>
<dbReference type="SUPFAM" id="SSF49777">
    <property type="entry name" value="PEBP-like"/>
    <property type="match status" value="1"/>
</dbReference>
<dbReference type="InterPro" id="IPR035810">
    <property type="entry name" value="PEBP_euk"/>
</dbReference>
<dbReference type="InterPro" id="IPR036610">
    <property type="entry name" value="PEBP-like_sf"/>
</dbReference>
<dbReference type="InterPro" id="IPR001858">
    <property type="entry name" value="Phosphatidylethanolamine-bd_CS"/>
</dbReference>
<reference evidence="2 3" key="1">
    <citation type="submission" date="2018-03" db="EMBL/GenBank/DDBJ databases">
        <authorList>
            <person name="Fogelqvist J."/>
        </authorList>
    </citation>
    <scope>NUCLEOTIDE SEQUENCE [LARGE SCALE GENOMIC DNA]</scope>
</reference>
<dbReference type="Proteomes" id="UP000290189">
    <property type="component" value="Unassembled WGS sequence"/>
</dbReference>
<evidence type="ECO:0000313" key="2">
    <source>
        <dbReference type="EMBL" id="SPR00426.1"/>
    </source>
</evidence>
<dbReference type="InterPro" id="IPR008914">
    <property type="entry name" value="PEBP"/>
</dbReference>
<evidence type="ECO:0000256" key="1">
    <source>
        <dbReference type="ARBA" id="ARBA00007091"/>
    </source>
</evidence>
<accession>A0A3P3YJQ0</accession>
<geneLocation type="mitochondrion" evidence="2"/>
<dbReference type="CDD" id="cd00866">
    <property type="entry name" value="PEBP_euk"/>
    <property type="match status" value="1"/>
</dbReference>
<evidence type="ECO:0000313" key="3">
    <source>
        <dbReference type="Proteomes" id="UP000290189"/>
    </source>
</evidence>
<dbReference type="Gene3D" id="3.90.280.10">
    <property type="entry name" value="PEBP-like"/>
    <property type="match status" value="1"/>
</dbReference>
<evidence type="ECO:0008006" key="4">
    <source>
        <dbReference type="Google" id="ProtNLM"/>
    </source>
</evidence>
<dbReference type="AlphaFoldDB" id="A0A3P3YJQ0"/>
<dbReference type="PROSITE" id="PS01220">
    <property type="entry name" value="PBP"/>
    <property type="match status" value="1"/>
</dbReference>
<dbReference type="Pfam" id="PF01161">
    <property type="entry name" value="PBP"/>
    <property type="match status" value="1"/>
</dbReference>
<sequence length="243" mass="26776">MYAPDTNFIIPTNFFAGSARAFISDKQKLVVVPAPRAPRPRLLLVVAPATLQFALRLCWSVAVVFAMVEGMSAEFQKHEIVPDVVSHAPRELAEVVLPGGYGLHRFGEVIKPSQIQRPPKLHWKGDGTDQLYTLLMVDPDAPSRTNPTRREWVHWIVVNIPGADVPQGKTLLEYAPPTPPAGTGLHRYVFLIYKQDRSSSASPLPKTASRGQWSAAEFAEKNGLGNPVAGFMFQAEFETGGRH</sequence>
<dbReference type="PANTHER" id="PTHR11362:SF82">
    <property type="entry name" value="PHOSPHATIDYLETHANOLAMINE-BINDING PROTEIN 4"/>
    <property type="match status" value="1"/>
</dbReference>
<keyword evidence="2" id="KW-0496">Mitochondrion</keyword>